<comment type="caution">
    <text evidence="2">The sequence shown here is derived from an EMBL/GenBank/DDBJ whole genome shotgun (WGS) entry which is preliminary data.</text>
</comment>
<accession>A0ABT8ULF2</accession>
<name>A0ABT8ULF2_9MYCO</name>
<dbReference type="InterPro" id="IPR036188">
    <property type="entry name" value="FAD/NAD-bd_sf"/>
</dbReference>
<feature type="domain" description="Amine oxidase" evidence="1">
    <location>
        <begin position="22"/>
        <end position="447"/>
    </location>
</feature>
<dbReference type="Proteomes" id="UP001168823">
    <property type="component" value="Unassembled WGS sequence"/>
</dbReference>
<evidence type="ECO:0000259" key="1">
    <source>
        <dbReference type="Pfam" id="PF01593"/>
    </source>
</evidence>
<evidence type="ECO:0000313" key="2">
    <source>
        <dbReference type="EMBL" id="MDO3638631.1"/>
    </source>
</evidence>
<dbReference type="Pfam" id="PF01593">
    <property type="entry name" value="Amino_oxidase"/>
    <property type="match status" value="1"/>
</dbReference>
<dbReference type="GO" id="GO:0016491">
    <property type="term" value="F:oxidoreductase activity"/>
    <property type="evidence" value="ECO:0007669"/>
    <property type="project" value="UniProtKB-KW"/>
</dbReference>
<dbReference type="Gene3D" id="3.50.50.60">
    <property type="entry name" value="FAD/NAD(P)-binding domain"/>
    <property type="match status" value="1"/>
</dbReference>
<dbReference type="SUPFAM" id="SSF51905">
    <property type="entry name" value="FAD/NAD(P)-binding domain"/>
    <property type="match status" value="1"/>
</dbReference>
<dbReference type="RefSeq" id="WP_302915926.1">
    <property type="nucleotide sequence ID" value="NZ_JAUMSQ010000227.1"/>
</dbReference>
<organism evidence="2 3">
    <name type="scientific">Mycolicibacterium arseniciresistens</name>
    <dbReference type="NCBI Taxonomy" id="3062257"/>
    <lineage>
        <taxon>Bacteria</taxon>
        <taxon>Bacillati</taxon>
        <taxon>Actinomycetota</taxon>
        <taxon>Actinomycetes</taxon>
        <taxon>Mycobacteriales</taxon>
        <taxon>Mycobacteriaceae</taxon>
        <taxon>Mycolicibacterium</taxon>
    </lineage>
</organism>
<gene>
    <name evidence="2" type="ORF">Q2100_23025</name>
</gene>
<reference evidence="2" key="1">
    <citation type="submission" date="2023-07" db="EMBL/GenBank/DDBJ databases">
        <title>Mycolicibacterium sp. nov., a novel bacterial species.</title>
        <authorList>
            <person name="Cao Y."/>
        </authorList>
    </citation>
    <scope>NUCLEOTIDE SEQUENCE</scope>
    <source>
        <strain evidence="2">KC 300</strain>
    </source>
</reference>
<dbReference type="EC" id="1.-.-.-" evidence="2"/>
<evidence type="ECO:0000313" key="3">
    <source>
        <dbReference type="Proteomes" id="UP001168823"/>
    </source>
</evidence>
<dbReference type="EMBL" id="JAUMSQ010000227">
    <property type="protein sequence ID" value="MDO3638631.1"/>
    <property type="molecule type" value="Genomic_DNA"/>
</dbReference>
<proteinExistence type="predicted"/>
<dbReference type="InterPro" id="IPR050464">
    <property type="entry name" value="Zeta_carotene_desat/Oxidored"/>
</dbReference>
<dbReference type="PANTHER" id="PTHR42923">
    <property type="entry name" value="PROTOPORPHYRINOGEN OXIDASE"/>
    <property type="match status" value="1"/>
</dbReference>
<keyword evidence="2" id="KW-0560">Oxidoreductase</keyword>
<protein>
    <submittedName>
        <fullName evidence="2">NAD(P)/FAD-dependent oxidoreductase</fullName>
        <ecNumber evidence="2">1.-.-.-</ecNumber>
    </submittedName>
</protein>
<keyword evidence="3" id="KW-1185">Reference proteome</keyword>
<dbReference type="InterPro" id="IPR002937">
    <property type="entry name" value="Amino_oxidase"/>
</dbReference>
<sequence>MTSTSHAKHERATDVVVVGAGMAGLMAATTLAPRADVVVLESSDRAGGRVETVRDGDYWVNVGTQFTEGTGPLIDALDRHGIEMGSLADKSVALYVNGEVVDTSNPLRLLLRTRMTMMDRLGMAIVGTRILAAMPFLESQSGLAQRVRDNLDAKPASYLLKGVRSALATAVVRSWSAQWMGCEPEETAALQFVMSVGLALADPEKIPNFSLPVGGNQTLTDVLVRDLGERIRLNATVNSVRQDGDGIVVEYLAADQPVRLRAKRAIVTTPADITERMVRDLPRKHRNALNDIAYGRYVIVGFFTDEVGRQRWDDYFGVSTPQLSFQAIFNHAAAMRRGDDRKPGGALACFAGGAHADALLDLPDADIVSQFAKDLLIVFPELEGKLHQGMVRRHHRVVPFWAPGQRHSLPTLRDPLGSVFLAGDYQLDLPSLADAAASGEQAANAVLASLSRPRGPDPSTTTPAR</sequence>